<organism evidence="1 2">
    <name type="scientific">Dreissena polymorpha</name>
    <name type="common">Zebra mussel</name>
    <name type="synonym">Mytilus polymorpha</name>
    <dbReference type="NCBI Taxonomy" id="45954"/>
    <lineage>
        <taxon>Eukaryota</taxon>
        <taxon>Metazoa</taxon>
        <taxon>Spiralia</taxon>
        <taxon>Lophotrochozoa</taxon>
        <taxon>Mollusca</taxon>
        <taxon>Bivalvia</taxon>
        <taxon>Autobranchia</taxon>
        <taxon>Heteroconchia</taxon>
        <taxon>Euheterodonta</taxon>
        <taxon>Imparidentia</taxon>
        <taxon>Neoheterodontei</taxon>
        <taxon>Myida</taxon>
        <taxon>Dreissenoidea</taxon>
        <taxon>Dreissenidae</taxon>
        <taxon>Dreissena</taxon>
    </lineage>
</organism>
<evidence type="ECO:0000313" key="2">
    <source>
        <dbReference type="Proteomes" id="UP000828390"/>
    </source>
</evidence>
<name>A0A9D4LI11_DREPO</name>
<dbReference type="AlphaFoldDB" id="A0A9D4LI11"/>
<evidence type="ECO:0000313" key="1">
    <source>
        <dbReference type="EMBL" id="KAH3859040.1"/>
    </source>
</evidence>
<accession>A0A9D4LI11</accession>
<comment type="caution">
    <text evidence="1">The sequence shown here is derived from an EMBL/GenBank/DDBJ whole genome shotgun (WGS) entry which is preliminary data.</text>
</comment>
<sequence length="69" mass="8179">MIKAIQGLASHLEIQAAFTETTSHPDNVFKWMKMNFFQLDTRQLRRTQQPVLTRMILSWKTWKTVIAPF</sequence>
<dbReference type="Proteomes" id="UP000828390">
    <property type="component" value="Unassembled WGS sequence"/>
</dbReference>
<reference evidence="1" key="1">
    <citation type="journal article" date="2019" name="bioRxiv">
        <title>The Genome of the Zebra Mussel, Dreissena polymorpha: A Resource for Invasive Species Research.</title>
        <authorList>
            <person name="McCartney M.A."/>
            <person name="Auch B."/>
            <person name="Kono T."/>
            <person name="Mallez S."/>
            <person name="Zhang Y."/>
            <person name="Obille A."/>
            <person name="Becker A."/>
            <person name="Abrahante J.E."/>
            <person name="Garbe J."/>
            <person name="Badalamenti J.P."/>
            <person name="Herman A."/>
            <person name="Mangelson H."/>
            <person name="Liachko I."/>
            <person name="Sullivan S."/>
            <person name="Sone E.D."/>
            <person name="Koren S."/>
            <person name="Silverstein K.A.T."/>
            <person name="Beckman K.B."/>
            <person name="Gohl D.M."/>
        </authorList>
    </citation>
    <scope>NUCLEOTIDE SEQUENCE</scope>
    <source>
        <strain evidence="1">Duluth1</strain>
        <tissue evidence="1">Whole animal</tissue>
    </source>
</reference>
<proteinExistence type="predicted"/>
<reference evidence="1" key="2">
    <citation type="submission" date="2020-11" db="EMBL/GenBank/DDBJ databases">
        <authorList>
            <person name="McCartney M.A."/>
            <person name="Auch B."/>
            <person name="Kono T."/>
            <person name="Mallez S."/>
            <person name="Becker A."/>
            <person name="Gohl D.M."/>
            <person name="Silverstein K.A.T."/>
            <person name="Koren S."/>
            <person name="Bechman K.B."/>
            <person name="Herman A."/>
            <person name="Abrahante J.E."/>
            <person name="Garbe J."/>
        </authorList>
    </citation>
    <scope>NUCLEOTIDE SEQUENCE</scope>
    <source>
        <strain evidence="1">Duluth1</strain>
        <tissue evidence="1">Whole animal</tissue>
    </source>
</reference>
<protein>
    <submittedName>
        <fullName evidence="1">Uncharacterized protein</fullName>
    </submittedName>
</protein>
<dbReference type="EMBL" id="JAIWYP010000003">
    <property type="protein sequence ID" value="KAH3859040.1"/>
    <property type="molecule type" value="Genomic_DNA"/>
</dbReference>
<keyword evidence="2" id="KW-1185">Reference proteome</keyword>
<gene>
    <name evidence="1" type="ORF">DPMN_101686</name>
</gene>